<dbReference type="AlphaFoldDB" id="A0A1B7XTF6"/>
<protein>
    <submittedName>
        <fullName evidence="2">Uncharacterized protein</fullName>
    </submittedName>
</protein>
<organism evidence="2 3">
    <name type="scientific">Colletotrichum higginsianum (strain IMI 349063)</name>
    <name type="common">Crucifer anthracnose fungus</name>
    <dbReference type="NCBI Taxonomy" id="759273"/>
    <lineage>
        <taxon>Eukaryota</taxon>
        <taxon>Fungi</taxon>
        <taxon>Dikarya</taxon>
        <taxon>Ascomycota</taxon>
        <taxon>Pezizomycotina</taxon>
        <taxon>Sordariomycetes</taxon>
        <taxon>Hypocreomycetidae</taxon>
        <taxon>Glomerellales</taxon>
        <taxon>Glomerellaceae</taxon>
        <taxon>Colletotrichum</taxon>
        <taxon>Colletotrichum destructivum species complex</taxon>
    </lineage>
</organism>
<dbReference type="KEGG" id="chig:CH63R_14266"/>
<sequence length="301" mass="33682">MYQQVQTLLLSLLLWLPIALAQEQPRKGTNRPQFCSVATCGAASNTATCSRRLNPRLFDAPNLTSLPKKGRWITPENYDGTLDSFFRGEVARVVHAAGGGVSILEDDVTSKFMLIKNSPQSMAMLGFCGCVGLVVMSKSAVYMAHIVEDPILRYPDRFQSGLQLQGEGTGENNHMFGLEDLAGTSFAPDQEPLAIVFSPKAAGNKFKYQDQMVQLGQWLNQLIGVNPQWAGYSPIRRGDEEHRFDWRCARPEGKLLVQYQPSIEGLFGFRRSNAQARLWVEGKQRPFEKSWEPSPVQHFTN</sequence>
<keyword evidence="3" id="KW-1185">Reference proteome</keyword>
<dbReference type="GeneID" id="28873347"/>
<reference evidence="3" key="1">
    <citation type="journal article" date="2017" name="BMC Genomics">
        <title>Gapless genome assembly of Colletotrichum higginsianum reveals chromosome structure and association of transposable elements with secondary metabolite gene clusters.</title>
        <authorList>
            <person name="Dallery J.-F."/>
            <person name="Lapalu N."/>
            <person name="Zampounis A."/>
            <person name="Pigne S."/>
            <person name="Luyten I."/>
            <person name="Amselem J."/>
            <person name="Wittenberg A.H.J."/>
            <person name="Zhou S."/>
            <person name="de Queiroz M.V."/>
            <person name="Robin G.P."/>
            <person name="Auger A."/>
            <person name="Hainaut M."/>
            <person name="Henrissat B."/>
            <person name="Kim K.-T."/>
            <person name="Lee Y.-H."/>
            <person name="Lespinet O."/>
            <person name="Schwartz D.C."/>
            <person name="Thon M.R."/>
            <person name="O'Connell R.J."/>
        </authorList>
    </citation>
    <scope>NUCLEOTIDE SEQUENCE [LARGE SCALE GENOMIC DNA]</scope>
    <source>
        <strain evidence="3">IMI 349063</strain>
    </source>
</reference>
<evidence type="ECO:0000313" key="3">
    <source>
        <dbReference type="Proteomes" id="UP000092177"/>
    </source>
</evidence>
<dbReference type="Proteomes" id="UP000092177">
    <property type="component" value="Chromosome 10"/>
</dbReference>
<gene>
    <name evidence="2" type="ORF">CH63R_14266</name>
</gene>
<keyword evidence="1" id="KW-0732">Signal</keyword>
<dbReference type="EMBL" id="LTAN01000010">
    <property type="protein sequence ID" value="OBR03040.1"/>
    <property type="molecule type" value="Genomic_DNA"/>
</dbReference>
<comment type="caution">
    <text evidence="2">The sequence shown here is derived from an EMBL/GenBank/DDBJ whole genome shotgun (WGS) entry which is preliminary data.</text>
</comment>
<dbReference type="VEuPathDB" id="FungiDB:CH63R_14266"/>
<feature type="chain" id="PRO_5008601035" evidence="1">
    <location>
        <begin position="22"/>
        <end position="301"/>
    </location>
</feature>
<dbReference type="RefSeq" id="XP_018151558.1">
    <property type="nucleotide sequence ID" value="XM_018309240.1"/>
</dbReference>
<accession>A0A1B7XTF6</accession>
<feature type="signal peptide" evidence="1">
    <location>
        <begin position="1"/>
        <end position="21"/>
    </location>
</feature>
<evidence type="ECO:0000256" key="1">
    <source>
        <dbReference type="SAM" id="SignalP"/>
    </source>
</evidence>
<name>A0A1B7XTF6_COLHI</name>
<dbReference type="OrthoDB" id="3886018at2759"/>
<evidence type="ECO:0000313" key="2">
    <source>
        <dbReference type="EMBL" id="OBR03040.1"/>
    </source>
</evidence>
<proteinExistence type="predicted"/>